<evidence type="ECO:0000256" key="4">
    <source>
        <dbReference type="ARBA" id="ARBA00022691"/>
    </source>
</evidence>
<keyword evidence="3" id="KW-0808">Transferase</keyword>
<evidence type="ECO:0000313" key="5">
    <source>
        <dbReference type="EMBL" id="CAE0694538.1"/>
    </source>
</evidence>
<evidence type="ECO:0000256" key="1">
    <source>
        <dbReference type="ARBA" id="ARBA00022553"/>
    </source>
</evidence>
<dbReference type="Pfam" id="PF05724">
    <property type="entry name" value="TPMT"/>
    <property type="match status" value="1"/>
</dbReference>
<dbReference type="GO" id="GO:0008757">
    <property type="term" value="F:S-adenosylmethionine-dependent methyltransferase activity"/>
    <property type="evidence" value="ECO:0007669"/>
    <property type="project" value="InterPro"/>
</dbReference>
<dbReference type="CDD" id="cd02440">
    <property type="entry name" value="AdoMet_MTases"/>
    <property type="match status" value="1"/>
</dbReference>
<gene>
    <name evidence="5" type="ORF">PCAL00307_LOCUS9974</name>
</gene>
<dbReference type="Gene3D" id="3.40.50.150">
    <property type="entry name" value="Vaccinia Virus protein VP39"/>
    <property type="match status" value="1"/>
</dbReference>
<name>A0A7S3ZUL7_9STRA</name>
<evidence type="ECO:0008006" key="6">
    <source>
        <dbReference type="Google" id="ProtNLM"/>
    </source>
</evidence>
<dbReference type="PANTHER" id="PTHR32183">
    <property type="match status" value="1"/>
</dbReference>
<organism evidence="5">
    <name type="scientific">Pelagomonas calceolata</name>
    <dbReference type="NCBI Taxonomy" id="35677"/>
    <lineage>
        <taxon>Eukaryota</taxon>
        <taxon>Sar</taxon>
        <taxon>Stramenopiles</taxon>
        <taxon>Ochrophyta</taxon>
        <taxon>Pelagophyceae</taxon>
        <taxon>Pelagomonadales</taxon>
        <taxon>Pelagomonadaceae</taxon>
        <taxon>Pelagomonas</taxon>
    </lineage>
</organism>
<keyword evidence="1" id="KW-0597">Phosphoprotein</keyword>
<evidence type="ECO:0000256" key="2">
    <source>
        <dbReference type="ARBA" id="ARBA00022603"/>
    </source>
</evidence>
<dbReference type="PROSITE" id="PS51585">
    <property type="entry name" value="SAM_MT_TPMT"/>
    <property type="match status" value="1"/>
</dbReference>
<evidence type="ECO:0000256" key="3">
    <source>
        <dbReference type="ARBA" id="ARBA00022679"/>
    </source>
</evidence>
<dbReference type="InterPro" id="IPR029063">
    <property type="entry name" value="SAM-dependent_MTases_sf"/>
</dbReference>
<proteinExistence type="predicted"/>
<dbReference type="InterPro" id="IPR008854">
    <property type="entry name" value="TPMT"/>
</dbReference>
<accession>A0A7S3ZUL7</accession>
<dbReference type="AlphaFoldDB" id="A0A7S3ZUL7"/>
<reference evidence="5" key="1">
    <citation type="submission" date="2021-01" db="EMBL/GenBank/DDBJ databases">
        <authorList>
            <person name="Corre E."/>
            <person name="Pelletier E."/>
            <person name="Niang G."/>
            <person name="Scheremetjew M."/>
            <person name="Finn R."/>
            <person name="Kale V."/>
            <person name="Holt S."/>
            <person name="Cochrane G."/>
            <person name="Meng A."/>
            <person name="Brown T."/>
            <person name="Cohen L."/>
        </authorList>
    </citation>
    <scope>NUCLEOTIDE SEQUENCE</scope>
    <source>
        <strain evidence="5">CCMP1756</strain>
    </source>
</reference>
<keyword evidence="4" id="KW-0949">S-adenosyl-L-methionine</keyword>
<dbReference type="GO" id="GO:0032259">
    <property type="term" value="P:methylation"/>
    <property type="evidence" value="ECO:0007669"/>
    <property type="project" value="UniProtKB-KW"/>
</dbReference>
<dbReference type="EMBL" id="HBIW01011640">
    <property type="protein sequence ID" value="CAE0694538.1"/>
    <property type="molecule type" value="Transcribed_RNA"/>
</dbReference>
<sequence length="272" mass="29484">MATISLGDALRAGAEITMTVEPRPPTPPPPEPEPACRWEAMWKRGLEPGDAFDVGGVSGALASYLKRAPRPPEGSAALVPGCGRAYDALALARHGFDRVVAVDIAPTAVRAAMSFLEDEADGYDEDLGIYYIQIKGTRFTKIEVYEVDFFDVPDKFDFIWDCTFLCALDPSLREKWATKQKALLDENGTLLSCIFPICEKVGGPPYALSVPLVTELLKPEGFEAVETRVCEGAERHVPGAMAGDDCPGTALVAWRLGKPDAVEATREIRSSH</sequence>
<dbReference type="PANTHER" id="PTHR32183:SF6">
    <property type="entry name" value="CYSTEINE SULFINATE DESULFINASE_CYSTEINE DESULFURASE AND RELATED ENZYMES"/>
    <property type="match status" value="1"/>
</dbReference>
<protein>
    <recommendedName>
        <fullName evidence="6">Thiopurine S-methyltransferase</fullName>
    </recommendedName>
</protein>
<dbReference type="SUPFAM" id="SSF53335">
    <property type="entry name" value="S-adenosyl-L-methionine-dependent methyltransferases"/>
    <property type="match status" value="1"/>
</dbReference>
<keyword evidence="2" id="KW-0489">Methyltransferase</keyword>